<comment type="caution">
    <text evidence="2">The sequence shown here is derived from an EMBL/GenBank/DDBJ whole genome shotgun (WGS) entry which is preliminary data.</text>
</comment>
<evidence type="ECO:0000256" key="1">
    <source>
        <dbReference type="SAM" id="Phobius"/>
    </source>
</evidence>
<evidence type="ECO:0000313" key="3">
    <source>
        <dbReference type="Proteomes" id="UP001241748"/>
    </source>
</evidence>
<proteinExistence type="predicted"/>
<keyword evidence="1" id="KW-1133">Transmembrane helix</keyword>
<gene>
    <name evidence="2" type="ORF">P5G62_009885</name>
</gene>
<dbReference type="InterPro" id="IPR053749">
    <property type="entry name" value="TA_system-associated_sf"/>
</dbReference>
<keyword evidence="3" id="KW-1185">Reference proteome</keyword>
<name>A0ABV4YRC4_9BACI</name>
<dbReference type="Pfam" id="PF16800">
    <property type="entry name" value="Endopep_inhib"/>
    <property type="match status" value="1"/>
</dbReference>
<dbReference type="InterPro" id="IPR031841">
    <property type="entry name" value="Endopep_inhib"/>
</dbReference>
<evidence type="ECO:0000313" key="2">
    <source>
        <dbReference type="EMBL" id="MFB3167420.1"/>
    </source>
</evidence>
<keyword evidence="1" id="KW-0812">Transmembrane</keyword>
<protein>
    <submittedName>
        <fullName evidence="2">DL-endopeptidase inhibitor IseA family protein</fullName>
    </submittedName>
</protein>
<dbReference type="EMBL" id="JAROBZ020000001">
    <property type="protein sequence ID" value="MFB3167420.1"/>
    <property type="molecule type" value="Genomic_DNA"/>
</dbReference>
<dbReference type="Gene3D" id="3.10.450.420">
    <property type="match status" value="1"/>
</dbReference>
<dbReference type="Proteomes" id="UP001241748">
    <property type="component" value="Unassembled WGS sequence"/>
</dbReference>
<dbReference type="RefSeq" id="WP_306074953.1">
    <property type="nucleotide sequence ID" value="NZ_JAROBZ020000001.1"/>
</dbReference>
<sequence>MNKEVHDEFLQPLKNRPDLHADHRFKRELQQNLNAMATKKKYSKRINTLIPSLLTAMFLFIGIYAGYQMIIKNDGMLLSRQGEEIKNNEKIVQLTEQVAKETVGKAFTYAKAVYNGGTGQTQEFTYKGTNYRFMAEEFNSKGKIVQYLEEVYTTELANRIYGVLDCIQYENKLAQPIKDSSTNLLWQEAQIATIKQINDTTRNIQFKVAINSKGSPIYRFFNIEFKYENGWKLNGALPFTAPLHSDQIKGQGEGEKPSGYNLTENDLKIYQEFSMDLDENRLKGLDPRAIAWFYVNAQGDKRYDVSYTLYTDRKDYVQWTKEEDKKIPSTDRPTQEQLADNYTGLLEGEFIQTGSINGYIEFTTMQGKQGFQMIKDEDGIWNVAFMPIQ</sequence>
<feature type="transmembrane region" description="Helical" evidence="1">
    <location>
        <begin position="46"/>
        <end position="67"/>
    </location>
</feature>
<accession>A0ABV4YRC4</accession>
<reference evidence="2 3" key="1">
    <citation type="submission" date="2024-05" db="EMBL/GenBank/DDBJ databases">
        <authorList>
            <person name="Venkateswaran K."/>
        </authorList>
    </citation>
    <scope>NUCLEOTIDE SEQUENCE [LARGE SCALE GENOMIC DNA]</scope>
    <source>
        <strain evidence="2 3">179-C4-2-HS</strain>
    </source>
</reference>
<organism evidence="2 3">
    <name type="scientific">Neobacillus driksii</name>
    <dbReference type="NCBI Taxonomy" id="3035913"/>
    <lineage>
        <taxon>Bacteria</taxon>
        <taxon>Bacillati</taxon>
        <taxon>Bacillota</taxon>
        <taxon>Bacilli</taxon>
        <taxon>Bacillales</taxon>
        <taxon>Bacillaceae</taxon>
        <taxon>Neobacillus</taxon>
    </lineage>
</organism>
<keyword evidence="1" id="KW-0472">Membrane</keyword>